<dbReference type="InterPro" id="IPR036291">
    <property type="entry name" value="NAD(P)-bd_dom_sf"/>
</dbReference>
<evidence type="ECO:0000313" key="4">
    <source>
        <dbReference type="EMBL" id="MFC4351666.1"/>
    </source>
</evidence>
<dbReference type="InterPro" id="IPR020904">
    <property type="entry name" value="Sc_DH/Rdtase_CS"/>
</dbReference>
<sequence length="253" mass="26820">MADSNAPSPGESETSRSGSFNGRVALVTGATRGIGRAVAKLLAAEGAQTVLVARTVGALEEVDDEICKAGGLKPTLVPLDLTELDRIDGIGAALYERYGKLDVLVGNAGALGVLSPVAHIPPKTWEETFTINVHANYRLLRSLDPLLRLSEAGRALFVTSGQASKANAYWSLYAATKAALDALVKSYAEEVQKFGIRANLLSPGPIRTSMRAEAFPGENPETLRTPEEIAAAFLPPLQPDYDRTGEVIALPRP</sequence>
<evidence type="ECO:0000313" key="5">
    <source>
        <dbReference type="Proteomes" id="UP001595799"/>
    </source>
</evidence>
<accession>A0ABV8UK75</accession>
<evidence type="ECO:0000256" key="2">
    <source>
        <dbReference type="ARBA" id="ARBA00023002"/>
    </source>
</evidence>
<comment type="similarity">
    <text evidence="1 3">Belongs to the short-chain dehydrogenases/reductases (SDR) family.</text>
</comment>
<keyword evidence="2" id="KW-0560">Oxidoreductase</keyword>
<dbReference type="PANTHER" id="PTHR44196">
    <property type="entry name" value="DEHYDROGENASE/REDUCTASE SDR FAMILY MEMBER 7B"/>
    <property type="match status" value="1"/>
</dbReference>
<comment type="caution">
    <text evidence="4">The sequence shown here is derived from an EMBL/GenBank/DDBJ whole genome shotgun (WGS) entry which is preliminary data.</text>
</comment>
<organism evidence="4 5">
    <name type="scientific">Fodinicurvata halophila</name>
    <dbReference type="NCBI Taxonomy" id="1419723"/>
    <lineage>
        <taxon>Bacteria</taxon>
        <taxon>Pseudomonadati</taxon>
        <taxon>Pseudomonadota</taxon>
        <taxon>Alphaproteobacteria</taxon>
        <taxon>Rhodospirillales</taxon>
        <taxon>Rhodovibrionaceae</taxon>
        <taxon>Fodinicurvata</taxon>
    </lineage>
</organism>
<dbReference type="Gene3D" id="3.40.50.720">
    <property type="entry name" value="NAD(P)-binding Rossmann-like Domain"/>
    <property type="match status" value="1"/>
</dbReference>
<dbReference type="PANTHER" id="PTHR44196:SF4">
    <property type="entry name" value="SHORT CHAIN DEHYDROGENASE"/>
    <property type="match status" value="1"/>
</dbReference>
<dbReference type="PRINTS" id="PR00080">
    <property type="entry name" value="SDRFAMILY"/>
</dbReference>
<name>A0ABV8UK75_9PROT</name>
<protein>
    <submittedName>
        <fullName evidence="4">SDR family NAD(P)-dependent oxidoreductase</fullName>
    </submittedName>
</protein>
<dbReference type="SUPFAM" id="SSF51735">
    <property type="entry name" value="NAD(P)-binding Rossmann-fold domains"/>
    <property type="match status" value="1"/>
</dbReference>
<evidence type="ECO:0000256" key="3">
    <source>
        <dbReference type="RuleBase" id="RU000363"/>
    </source>
</evidence>
<proteinExistence type="inferred from homology"/>
<dbReference type="Pfam" id="PF00106">
    <property type="entry name" value="adh_short"/>
    <property type="match status" value="1"/>
</dbReference>
<gene>
    <name evidence="4" type="ORF">ACFOW6_08950</name>
</gene>
<keyword evidence="5" id="KW-1185">Reference proteome</keyword>
<dbReference type="Proteomes" id="UP001595799">
    <property type="component" value="Unassembled WGS sequence"/>
</dbReference>
<dbReference type="PROSITE" id="PS00061">
    <property type="entry name" value="ADH_SHORT"/>
    <property type="match status" value="1"/>
</dbReference>
<evidence type="ECO:0000256" key="1">
    <source>
        <dbReference type="ARBA" id="ARBA00006484"/>
    </source>
</evidence>
<dbReference type="PRINTS" id="PR00081">
    <property type="entry name" value="GDHRDH"/>
</dbReference>
<dbReference type="InterPro" id="IPR002347">
    <property type="entry name" value="SDR_fam"/>
</dbReference>
<dbReference type="RefSeq" id="WP_382421991.1">
    <property type="nucleotide sequence ID" value="NZ_JBHSCW010000003.1"/>
</dbReference>
<reference evidence="5" key="1">
    <citation type="journal article" date="2019" name="Int. J. Syst. Evol. Microbiol.">
        <title>The Global Catalogue of Microorganisms (GCM) 10K type strain sequencing project: providing services to taxonomists for standard genome sequencing and annotation.</title>
        <authorList>
            <consortium name="The Broad Institute Genomics Platform"/>
            <consortium name="The Broad Institute Genome Sequencing Center for Infectious Disease"/>
            <person name="Wu L."/>
            <person name="Ma J."/>
        </authorList>
    </citation>
    <scope>NUCLEOTIDE SEQUENCE [LARGE SCALE GENOMIC DNA]</scope>
    <source>
        <strain evidence="5">CECT 8472</strain>
    </source>
</reference>
<dbReference type="EMBL" id="JBHSCW010000003">
    <property type="protein sequence ID" value="MFC4351666.1"/>
    <property type="molecule type" value="Genomic_DNA"/>
</dbReference>
<dbReference type="CDD" id="cd05233">
    <property type="entry name" value="SDR_c"/>
    <property type="match status" value="1"/>
</dbReference>